<organism evidence="1 2">
    <name type="scientific">Nocardia rhizosphaerae</name>
    <dbReference type="NCBI Taxonomy" id="1691571"/>
    <lineage>
        <taxon>Bacteria</taxon>
        <taxon>Bacillati</taxon>
        <taxon>Actinomycetota</taxon>
        <taxon>Actinomycetes</taxon>
        <taxon>Mycobacteriales</taxon>
        <taxon>Nocardiaceae</taxon>
        <taxon>Nocardia</taxon>
    </lineage>
</organism>
<dbReference type="EMBL" id="JBHSBA010000015">
    <property type="protein sequence ID" value="MFC4127888.1"/>
    <property type="molecule type" value="Genomic_DNA"/>
</dbReference>
<sequence>MLFQLYCLPAEAEATRSALADELAEYAQCSDARIEFEQNQEAAADYDMHTDWAAQHPGQEPGDRAYFQLRVQSPTDVPEPVLQNVELAIWDWINSTYNDDSDEIIEVQAASAI</sequence>
<accession>A0ABV8LB60</accession>
<proteinExistence type="predicted"/>
<evidence type="ECO:0000313" key="2">
    <source>
        <dbReference type="Proteomes" id="UP001595767"/>
    </source>
</evidence>
<dbReference type="RefSeq" id="WP_378553604.1">
    <property type="nucleotide sequence ID" value="NZ_JBHSBA010000015.1"/>
</dbReference>
<comment type="caution">
    <text evidence="1">The sequence shown here is derived from an EMBL/GenBank/DDBJ whole genome shotgun (WGS) entry which is preliminary data.</text>
</comment>
<gene>
    <name evidence="1" type="ORF">ACFOW8_23465</name>
</gene>
<dbReference type="Proteomes" id="UP001595767">
    <property type="component" value="Unassembled WGS sequence"/>
</dbReference>
<protein>
    <submittedName>
        <fullName evidence="1">Uncharacterized protein</fullName>
    </submittedName>
</protein>
<name>A0ABV8LB60_9NOCA</name>
<reference evidence="2" key="1">
    <citation type="journal article" date="2019" name="Int. J. Syst. Evol. Microbiol.">
        <title>The Global Catalogue of Microorganisms (GCM) 10K type strain sequencing project: providing services to taxonomists for standard genome sequencing and annotation.</title>
        <authorList>
            <consortium name="The Broad Institute Genomics Platform"/>
            <consortium name="The Broad Institute Genome Sequencing Center for Infectious Disease"/>
            <person name="Wu L."/>
            <person name="Ma J."/>
        </authorList>
    </citation>
    <scope>NUCLEOTIDE SEQUENCE [LARGE SCALE GENOMIC DNA]</scope>
    <source>
        <strain evidence="2">CGMCC 4.7204</strain>
    </source>
</reference>
<evidence type="ECO:0000313" key="1">
    <source>
        <dbReference type="EMBL" id="MFC4127888.1"/>
    </source>
</evidence>
<keyword evidence="2" id="KW-1185">Reference proteome</keyword>